<dbReference type="EMBL" id="PQIB02000011">
    <property type="protein sequence ID" value="RLM84884.1"/>
    <property type="molecule type" value="Genomic_DNA"/>
</dbReference>
<accession>A0A3L6QNS4</accession>
<dbReference type="Pfam" id="PF25333">
    <property type="entry name" value="DUF2921_N"/>
    <property type="match status" value="1"/>
</dbReference>
<protein>
    <recommendedName>
        <fullName evidence="2">DUF2921 domain-containing protein</fullName>
    </recommendedName>
</protein>
<organism evidence="3 4">
    <name type="scientific">Panicum miliaceum</name>
    <name type="common">Proso millet</name>
    <name type="synonym">Broomcorn millet</name>
    <dbReference type="NCBI Taxonomy" id="4540"/>
    <lineage>
        <taxon>Eukaryota</taxon>
        <taxon>Viridiplantae</taxon>
        <taxon>Streptophyta</taxon>
        <taxon>Embryophyta</taxon>
        <taxon>Tracheophyta</taxon>
        <taxon>Spermatophyta</taxon>
        <taxon>Magnoliopsida</taxon>
        <taxon>Liliopsida</taxon>
        <taxon>Poales</taxon>
        <taxon>Poaceae</taxon>
        <taxon>PACMAD clade</taxon>
        <taxon>Panicoideae</taxon>
        <taxon>Panicodae</taxon>
        <taxon>Paniceae</taxon>
        <taxon>Panicinae</taxon>
        <taxon>Panicum</taxon>
        <taxon>Panicum sect. Panicum</taxon>
    </lineage>
</organism>
<dbReference type="InterPro" id="IPR057425">
    <property type="entry name" value="DUF2921_N"/>
</dbReference>
<keyword evidence="4" id="KW-1185">Reference proteome</keyword>
<evidence type="ECO:0000313" key="3">
    <source>
        <dbReference type="EMBL" id="RLM84884.1"/>
    </source>
</evidence>
<reference evidence="4" key="1">
    <citation type="journal article" date="2019" name="Nat. Commun.">
        <title>The genome of broomcorn millet.</title>
        <authorList>
            <person name="Zou C."/>
            <person name="Miki D."/>
            <person name="Li D."/>
            <person name="Tang Q."/>
            <person name="Xiao L."/>
            <person name="Rajput S."/>
            <person name="Deng P."/>
            <person name="Jia W."/>
            <person name="Huang R."/>
            <person name="Zhang M."/>
            <person name="Sun Y."/>
            <person name="Hu J."/>
            <person name="Fu X."/>
            <person name="Schnable P.S."/>
            <person name="Li F."/>
            <person name="Zhang H."/>
            <person name="Feng B."/>
            <person name="Zhu X."/>
            <person name="Liu R."/>
            <person name="Schnable J.C."/>
            <person name="Zhu J.-K."/>
            <person name="Zhang H."/>
        </authorList>
    </citation>
    <scope>NUCLEOTIDE SEQUENCE [LARGE SCALE GENOMIC DNA]</scope>
</reference>
<proteinExistence type="predicted"/>
<evidence type="ECO:0000259" key="2">
    <source>
        <dbReference type="Pfam" id="PF25333"/>
    </source>
</evidence>
<name>A0A3L6QNS4_PANMI</name>
<evidence type="ECO:0000256" key="1">
    <source>
        <dbReference type="SAM" id="SignalP"/>
    </source>
</evidence>
<keyword evidence="1" id="KW-0732">Signal</keyword>
<dbReference type="AlphaFoldDB" id="A0A3L6QNS4"/>
<sequence length="403" mass="43650">MSSSLQFLGALLLLYLGGASPAFDPFRPTEKAHDYVRFADVERHCQPVLSSAAGLAADAYRVGDVNRDLLSFDKGDWHQEASRAPLMPFDGSDVRGDGRGRLLDPLPLATFAVTHVDDERCGMKEAVNASGVLVLSVSRKNRAPDIGRNESVVSPEFKLSPGRTKLKIAFEGVYTERDDGERVLCMVGSAVLPTRSTHGADPWDWAMDSGRSSLVPPVMADNNILLVLRYPKELTLTTRAVLGEMTSTSAASAATYFDPVKLVSQLRYSPYQYRPQELAASDVVGMGNRASKLYNGSYFCEALDHFRYGRGRVLAALPDWHDCGNSTGASCRSLGPFEMDRAAGAYEPAGVISIDDLQCRMDDGAAGTVRVSAVFQATPPWEDPYTAVHRWGLSGTTLSAEGA</sequence>
<dbReference type="OrthoDB" id="618601at2759"/>
<dbReference type="STRING" id="4540.A0A3L6QNS4"/>
<evidence type="ECO:0000313" key="4">
    <source>
        <dbReference type="Proteomes" id="UP000275267"/>
    </source>
</evidence>
<feature type="domain" description="DUF2921" evidence="2">
    <location>
        <begin position="41"/>
        <end position="260"/>
    </location>
</feature>
<gene>
    <name evidence="3" type="ORF">C2845_PM04G30580</name>
</gene>
<feature type="chain" id="PRO_5018154179" description="DUF2921 domain-containing protein" evidence="1">
    <location>
        <begin position="22"/>
        <end position="403"/>
    </location>
</feature>
<comment type="caution">
    <text evidence="3">The sequence shown here is derived from an EMBL/GenBank/DDBJ whole genome shotgun (WGS) entry which is preliminary data.</text>
</comment>
<dbReference type="PANTHER" id="PTHR33389">
    <property type="entry name" value="FAMILY PROTEIN, PUTATIVE (DUF2921)-RELATED"/>
    <property type="match status" value="1"/>
</dbReference>
<feature type="signal peptide" evidence="1">
    <location>
        <begin position="1"/>
        <end position="21"/>
    </location>
</feature>
<dbReference type="PANTHER" id="PTHR33389:SF3">
    <property type="entry name" value="OS07G0580700 PROTEIN"/>
    <property type="match status" value="1"/>
</dbReference>
<dbReference type="Proteomes" id="UP000275267">
    <property type="component" value="Unassembled WGS sequence"/>
</dbReference>